<keyword evidence="2" id="KW-1185">Reference proteome</keyword>
<dbReference type="RefSeq" id="WP_179756107.1">
    <property type="nucleotide sequence ID" value="NZ_JACCBU010000001.1"/>
</dbReference>
<evidence type="ECO:0000313" key="1">
    <source>
        <dbReference type="EMBL" id="NYE74069.1"/>
    </source>
</evidence>
<dbReference type="Proteomes" id="UP000569914">
    <property type="component" value="Unassembled WGS sequence"/>
</dbReference>
<dbReference type="EMBL" id="JACCBU010000001">
    <property type="protein sequence ID" value="NYE74069.1"/>
    <property type="molecule type" value="Genomic_DNA"/>
</dbReference>
<dbReference type="AlphaFoldDB" id="A0A7Y9LBQ4"/>
<organism evidence="1 2">
    <name type="scientific">Microlunatus parietis</name>
    <dbReference type="NCBI Taxonomy" id="682979"/>
    <lineage>
        <taxon>Bacteria</taxon>
        <taxon>Bacillati</taxon>
        <taxon>Actinomycetota</taxon>
        <taxon>Actinomycetes</taxon>
        <taxon>Propionibacteriales</taxon>
        <taxon>Propionibacteriaceae</taxon>
        <taxon>Microlunatus</taxon>
    </lineage>
</organism>
<protein>
    <recommendedName>
        <fullName evidence="3">DUF4192 domain-containing protein</fullName>
    </recommendedName>
</protein>
<gene>
    <name evidence="1" type="ORF">BKA15_005398</name>
</gene>
<comment type="caution">
    <text evidence="1">The sequence shown here is derived from an EMBL/GenBank/DDBJ whole genome shotgun (WGS) entry which is preliminary data.</text>
</comment>
<reference evidence="1 2" key="1">
    <citation type="submission" date="2020-07" db="EMBL/GenBank/DDBJ databases">
        <title>Sequencing the genomes of 1000 actinobacteria strains.</title>
        <authorList>
            <person name="Klenk H.-P."/>
        </authorList>
    </citation>
    <scope>NUCLEOTIDE SEQUENCE [LARGE SCALE GENOMIC DNA]</scope>
    <source>
        <strain evidence="1 2">DSM 22083</strain>
    </source>
</reference>
<proteinExistence type="predicted"/>
<dbReference type="Pfam" id="PF13830">
    <property type="entry name" value="DUF4192"/>
    <property type="match status" value="1"/>
</dbReference>
<accession>A0A7Y9LBQ4</accession>
<dbReference type="InterPro" id="IPR025447">
    <property type="entry name" value="DUF4192"/>
</dbReference>
<name>A0A7Y9LBQ4_9ACTN</name>
<evidence type="ECO:0000313" key="2">
    <source>
        <dbReference type="Proteomes" id="UP000569914"/>
    </source>
</evidence>
<evidence type="ECO:0008006" key="3">
    <source>
        <dbReference type="Google" id="ProtNLM"/>
    </source>
</evidence>
<sequence length="339" mass="36329">MKRAQPRRPPQPTLRLDSRDPQELLGLIPYLLGFRPEESFVLLLFRGSELLLSARVDLPPAAGAGQLADYGHALAVAHEATGAVAVAFGADFAAATALLDRWRARWARAERARPSCVLHDVLYADGEHWWSRTTAFGRSRTAGVPYDPRASGAAAAAVMAGLPALSSRSELEASVAGPAEPDRPALAALAARAVRDLDQLDVQARQITMVEAVHAGLAAEPSDEACARLAVLAAAIDARDAAWSMITLDRADDHVALWRRVVRRTIDRYALGPLALTGAAAWVGGHGALLNCCVERGLRLDPSYSMITLLAELASSGIPPTLWHELGPRIREEVWSETG</sequence>